<proteinExistence type="predicted"/>
<dbReference type="OrthoDB" id="1646880at2"/>
<evidence type="ECO:0000259" key="3">
    <source>
        <dbReference type="PROSITE" id="PS50930"/>
    </source>
</evidence>
<keyword evidence="1" id="KW-0597">Phosphoprotein</keyword>
<accession>A0A2P8HEL2</accession>
<dbReference type="SMART" id="SM00448">
    <property type="entry name" value="REC"/>
    <property type="match status" value="1"/>
</dbReference>
<dbReference type="RefSeq" id="WP_106530105.1">
    <property type="nucleotide sequence ID" value="NZ_PYAW01000005.1"/>
</dbReference>
<evidence type="ECO:0000256" key="1">
    <source>
        <dbReference type="PROSITE-ProRule" id="PRU00169"/>
    </source>
</evidence>
<dbReference type="PANTHER" id="PTHR37299:SF1">
    <property type="entry name" value="STAGE 0 SPORULATION PROTEIN A HOMOLOG"/>
    <property type="match status" value="1"/>
</dbReference>
<keyword evidence="5" id="KW-1185">Reference proteome</keyword>
<feature type="domain" description="HTH LytTR-type" evidence="3">
    <location>
        <begin position="140"/>
        <end position="222"/>
    </location>
</feature>
<dbReference type="Gene3D" id="3.40.50.2300">
    <property type="match status" value="1"/>
</dbReference>
<feature type="modified residue" description="4-aspartylphosphate" evidence="1">
    <location>
        <position position="54"/>
    </location>
</feature>
<evidence type="ECO:0000313" key="5">
    <source>
        <dbReference type="Proteomes" id="UP000240971"/>
    </source>
</evidence>
<dbReference type="GO" id="GO:0000156">
    <property type="term" value="F:phosphorelay response regulator activity"/>
    <property type="evidence" value="ECO:0007669"/>
    <property type="project" value="InterPro"/>
</dbReference>
<dbReference type="InterPro" id="IPR001789">
    <property type="entry name" value="Sig_transdc_resp-reg_receiver"/>
</dbReference>
<dbReference type="Gene3D" id="2.40.50.1020">
    <property type="entry name" value="LytTr DNA-binding domain"/>
    <property type="match status" value="1"/>
</dbReference>
<dbReference type="InterPro" id="IPR007492">
    <property type="entry name" value="LytTR_DNA-bd_dom"/>
</dbReference>
<organism evidence="4 5">
    <name type="scientific">Chitinophaga niastensis</name>
    <dbReference type="NCBI Taxonomy" id="536980"/>
    <lineage>
        <taxon>Bacteria</taxon>
        <taxon>Pseudomonadati</taxon>
        <taxon>Bacteroidota</taxon>
        <taxon>Chitinophagia</taxon>
        <taxon>Chitinophagales</taxon>
        <taxon>Chitinophagaceae</taxon>
        <taxon>Chitinophaga</taxon>
    </lineage>
</organism>
<dbReference type="EMBL" id="PYAW01000005">
    <property type="protein sequence ID" value="PSL44660.1"/>
    <property type="molecule type" value="Genomic_DNA"/>
</dbReference>
<sequence>MINCYIIDDEQHSIDLLEKYVTQTPFLKLAGSSTNALEALKAISAGNIKLIFLDIHMPEISGIDLLKIVGGTSRVILTTAYSEYAFDGFELDVIDYLLKPITQQRFLKATQKALIYFQSTETEAIEPPALNYIFVKAEHKGKQIKINFEDVEYVEGIKNYVAFHCHKEKVLALMNMKDLENTLPKNNFARIHNSFIISLNRITSVEGNQVILRKRDNTTVNIPIGITFKTAFFDLINLRK</sequence>
<dbReference type="SUPFAM" id="SSF52172">
    <property type="entry name" value="CheY-like"/>
    <property type="match status" value="1"/>
</dbReference>
<dbReference type="AlphaFoldDB" id="A0A2P8HEL2"/>
<feature type="domain" description="Response regulatory" evidence="2">
    <location>
        <begin position="3"/>
        <end position="114"/>
    </location>
</feature>
<protein>
    <submittedName>
        <fullName evidence="4">LytTR family two component transcriptional regulator</fullName>
    </submittedName>
</protein>
<evidence type="ECO:0000259" key="2">
    <source>
        <dbReference type="PROSITE" id="PS50110"/>
    </source>
</evidence>
<dbReference type="Proteomes" id="UP000240971">
    <property type="component" value="Unassembled WGS sequence"/>
</dbReference>
<evidence type="ECO:0000313" key="4">
    <source>
        <dbReference type="EMBL" id="PSL44660.1"/>
    </source>
</evidence>
<gene>
    <name evidence="4" type="ORF">CLV51_10532</name>
</gene>
<dbReference type="Pfam" id="PF04397">
    <property type="entry name" value="LytTR"/>
    <property type="match status" value="1"/>
</dbReference>
<dbReference type="GO" id="GO:0003677">
    <property type="term" value="F:DNA binding"/>
    <property type="evidence" value="ECO:0007669"/>
    <property type="project" value="InterPro"/>
</dbReference>
<dbReference type="PROSITE" id="PS50930">
    <property type="entry name" value="HTH_LYTTR"/>
    <property type="match status" value="1"/>
</dbReference>
<reference evidence="4 5" key="1">
    <citation type="submission" date="2018-03" db="EMBL/GenBank/DDBJ databases">
        <title>Genomic Encyclopedia of Archaeal and Bacterial Type Strains, Phase II (KMG-II): from individual species to whole genera.</title>
        <authorList>
            <person name="Goeker M."/>
        </authorList>
    </citation>
    <scope>NUCLEOTIDE SEQUENCE [LARGE SCALE GENOMIC DNA]</scope>
    <source>
        <strain evidence="4 5">DSM 24859</strain>
    </source>
</reference>
<dbReference type="InterPro" id="IPR046947">
    <property type="entry name" value="LytR-like"/>
</dbReference>
<dbReference type="PROSITE" id="PS50110">
    <property type="entry name" value="RESPONSE_REGULATORY"/>
    <property type="match status" value="1"/>
</dbReference>
<dbReference type="PANTHER" id="PTHR37299">
    <property type="entry name" value="TRANSCRIPTIONAL REGULATOR-RELATED"/>
    <property type="match status" value="1"/>
</dbReference>
<dbReference type="SMART" id="SM00850">
    <property type="entry name" value="LytTR"/>
    <property type="match status" value="1"/>
</dbReference>
<dbReference type="Pfam" id="PF00072">
    <property type="entry name" value="Response_reg"/>
    <property type="match status" value="1"/>
</dbReference>
<dbReference type="InterPro" id="IPR011006">
    <property type="entry name" value="CheY-like_superfamily"/>
</dbReference>
<comment type="caution">
    <text evidence="4">The sequence shown here is derived from an EMBL/GenBank/DDBJ whole genome shotgun (WGS) entry which is preliminary data.</text>
</comment>
<name>A0A2P8HEL2_CHINA</name>